<keyword evidence="3" id="KW-0418">Kinase</keyword>
<dbReference type="Gene3D" id="3.30.565.10">
    <property type="entry name" value="Histidine kinase-like ATPase, C-terminal domain"/>
    <property type="match status" value="1"/>
</dbReference>
<reference evidence="3 4" key="1">
    <citation type="submission" date="2017-04" db="EMBL/GenBank/DDBJ databases">
        <authorList>
            <person name="Afonso C.L."/>
            <person name="Miller P.J."/>
            <person name="Scott M.A."/>
            <person name="Spackman E."/>
            <person name="Goraichik I."/>
            <person name="Dimitrov K.M."/>
            <person name="Suarez D.L."/>
            <person name="Swayne D.E."/>
        </authorList>
    </citation>
    <scope>NUCLEOTIDE SEQUENCE [LARGE SCALE GENOMIC DNA]</scope>
    <source>
        <strain evidence="3 4">DSM 3385</strain>
    </source>
</reference>
<evidence type="ECO:0000256" key="1">
    <source>
        <dbReference type="ARBA" id="ARBA00022527"/>
    </source>
</evidence>
<dbReference type="STRING" id="1121400.SAMN02746065_11917"/>
<gene>
    <name evidence="3" type="ORF">SAMN02746065_11917</name>
</gene>
<dbReference type="InterPro" id="IPR003594">
    <property type="entry name" value="HATPase_dom"/>
</dbReference>
<evidence type="ECO:0000313" key="3">
    <source>
        <dbReference type="EMBL" id="SMC99037.1"/>
    </source>
</evidence>
<dbReference type="EMBL" id="FWXY01000019">
    <property type="protein sequence ID" value="SMC99037.1"/>
    <property type="molecule type" value="Genomic_DNA"/>
</dbReference>
<keyword evidence="1" id="KW-0723">Serine/threonine-protein kinase</keyword>
<sequence length="134" mass="15344">MKISSNIENLQQVRDYIRKFCSALASPLPDEKLDMLELAANEVAANIIRHGYDDKKPGTFEIIILRESNGILIQFLDQGHPFNREDATLFNPETDNIIDKTGGFGLFIIEKIMDRVTYDQDDLGNNRTRLFLKI</sequence>
<evidence type="ECO:0000259" key="2">
    <source>
        <dbReference type="Pfam" id="PF13581"/>
    </source>
</evidence>
<dbReference type="CDD" id="cd16936">
    <property type="entry name" value="HATPase_RsbW-like"/>
    <property type="match status" value="1"/>
</dbReference>
<dbReference type="GO" id="GO:0004674">
    <property type="term" value="F:protein serine/threonine kinase activity"/>
    <property type="evidence" value="ECO:0007669"/>
    <property type="project" value="UniProtKB-KW"/>
</dbReference>
<evidence type="ECO:0000313" key="4">
    <source>
        <dbReference type="Proteomes" id="UP000192418"/>
    </source>
</evidence>
<protein>
    <submittedName>
        <fullName evidence="3">Serine/threonine-protein kinase RsbW/sigma-B regulation protein RsbU (Phosphoserine phosphatase)</fullName>
    </submittedName>
</protein>
<proteinExistence type="predicted"/>
<dbReference type="PANTHER" id="PTHR35526:SF3">
    <property type="entry name" value="ANTI-SIGMA-F FACTOR RSBW"/>
    <property type="match status" value="1"/>
</dbReference>
<dbReference type="InterPro" id="IPR036890">
    <property type="entry name" value="HATPase_C_sf"/>
</dbReference>
<feature type="domain" description="Histidine kinase/HSP90-like ATPase" evidence="2">
    <location>
        <begin position="4"/>
        <end position="125"/>
    </location>
</feature>
<dbReference type="Proteomes" id="UP000192418">
    <property type="component" value="Unassembled WGS sequence"/>
</dbReference>
<dbReference type="InterPro" id="IPR050267">
    <property type="entry name" value="Anti-sigma-factor_SerPK"/>
</dbReference>
<dbReference type="PANTHER" id="PTHR35526">
    <property type="entry name" value="ANTI-SIGMA-F FACTOR RSBW-RELATED"/>
    <property type="match status" value="1"/>
</dbReference>
<dbReference type="OrthoDB" id="9798941at2"/>
<keyword evidence="3" id="KW-0808">Transferase</keyword>
<dbReference type="RefSeq" id="WP_084070641.1">
    <property type="nucleotide sequence ID" value="NZ_FWXY01000019.1"/>
</dbReference>
<organism evidence="3 4">
    <name type="scientific">Desulfocicer vacuolatum DSM 3385</name>
    <dbReference type="NCBI Taxonomy" id="1121400"/>
    <lineage>
        <taxon>Bacteria</taxon>
        <taxon>Pseudomonadati</taxon>
        <taxon>Thermodesulfobacteriota</taxon>
        <taxon>Desulfobacteria</taxon>
        <taxon>Desulfobacterales</taxon>
        <taxon>Desulfobacteraceae</taxon>
        <taxon>Desulfocicer</taxon>
    </lineage>
</organism>
<dbReference type="SUPFAM" id="SSF55874">
    <property type="entry name" value="ATPase domain of HSP90 chaperone/DNA topoisomerase II/histidine kinase"/>
    <property type="match status" value="1"/>
</dbReference>
<dbReference type="AlphaFoldDB" id="A0A1W2DNN8"/>
<keyword evidence="4" id="KW-1185">Reference proteome</keyword>
<name>A0A1W2DNN8_9BACT</name>
<accession>A0A1W2DNN8</accession>
<dbReference type="Pfam" id="PF13581">
    <property type="entry name" value="HATPase_c_2"/>
    <property type="match status" value="1"/>
</dbReference>